<feature type="coiled-coil region" evidence="5">
    <location>
        <begin position="71"/>
        <end position="105"/>
    </location>
</feature>
<evidence type="ECO:0000256" key="4">
    <source>
        <dbReference type="ARBA" id="ARBA00023136"/>
    </source>
</evidence>
<evidence type="ECO:0000256" key="3">
    <source>
        <dbReference type="ARBA" id="ARBA00022989"/>
    </source>
</evidence>
<dbReference type="RefSeq" id="WP_160851800.1">
    <property type="nucleotide sequence ID" value="NZ_WUWG01000001.1"/>
</dbReference>
<dbReference type="EMBL" id="WUWG01000001">
    <property type="protein sequence ID" value="MXU64431.1"/>
    <property type="molecule type" value="Genomic_DNA"/>
</dbReference>
<evidence type="ECO:0000313" key="8">
    <source>
        <dbReference type="EMBL" id="MXU64431.1"/>
    </source>
</evidence>
<dbReference type="AlphaFoldDB" id="A0A6B0TZW6"/>
<accession>A0A6B0TZW6</accession>
<keyword evidence="9" id="KW-1185">Reference proteome</keyword>
<comment type="caution">
    <text evidence="8">The sequence shown here is derived from an EMBL/GenBank/DDBJ whole genome shotgun (WGS) entry which is preliminary data.</text>
</comment>
<name>A0A6B0TZW6_9RHOB</name>
<keyword evidence="4 6" id="KW-0472">Membrane</keyword>
<keyword evidence="3 6" id="KW-1133">Transmembrane helix</keyword>
<gene>
    <name evidence="8" type="ORF">GSH16_03150</name>
</gene>
<feature type="transmembrane region" description="Helical" evidence="6">
    <location>
        <begin position="48"/>
        <end position="66"/>
    </location>
</feature>
<dbReference type="Proteomes" id="UP000436016">
    <property type="component" value="Unassembled WGS sequence"/>
</dbReference>
<dbReference type="Pfam" id="PF06305">
    <property type="entry name" value="LapA_dom"/>
    <property type="match status" value="1"/>
</dbReference>
<sequence length="111" mass="12825">MRYLRIGLLVVVMLFVIFLAVANRGMVTLVLVPQALKSVFPYDVTLPLFLVILFSVLLGLILGYLLEWLREHKHRREASQRKREVKKLEKDIDGLKKKTGHEEDDVLALLN</sequence>
<dbReference type="GO" id="GO:0005886">
    <property type="term" value="C:plasma membrane"/>
    <property type="evidence" value="ECO:0007669"/>
    <property type="project" value="InterPro"/>
</dbReference>
<evidence type="ECO:0000313" key="9">
    <source>
        <dbReference type="Proteomes" id="UP000436016"/>
    </source>
</evidence>
<evidence type="ECO:0000256" key="2">
    <source>
        <dbReference type="ARBA" id="ARBA00022692"/>
    </source>
</evidence>
<evidence type="ECO:0000256" key="5">
    <source>
        <dbReference type="SAM" id="Coils"/>
    </source>
</evidence>
<keyword evidence="5" id="KW-0175">Coiled coil</keyword>
<evidence type="ECO:0000259" key="7">
    <source>
        <dbReference type="Pfam" id="PF06305"/>
    </source>
</evidence>
<feature type="domain" description="Lipopolysaccharide assembly protein A" evidence="7">
    <location>
        <begin position="43"/>
        <end position="92"/>
    </location>
</feature>
<dbReference type="InterPro" id="IPR010445">
    <property type="entry name" value="LapA_dom"/>
</dbReference>
<reference evidence="8 9" key="1">
    <citation type="submission" date="2019-12" db="EMBL/GenBank/DDBJ databases">
        <title>Strain KN286 was isolated from seawater, which was collected from Caroline Seamount in the tropical western Pacific.</title>
        <authorList>
            <person name="Wang Q."/>
        </authorList>
    </citation>
    <scope>NUCLEOTIDE SEQUENCE [LARGE SCALE GENOMIC DNA]</scope>
    <source>
        <strain evidence="8 9">KN286</strain>
    </source>
</reference>
<keyword evidence="2 6" id="KW-0812">Transmembrane</keyword>
<proteinExistence type="predicted"/>
<evidence type="ECO:0000256" key="6">
    <source>
        <dbReference type="SAM" id="Phobius"/>
    </source>
</evidence>
<organism evidence="8 9">
    <name type="scientific">Oceanomicrobium pacificus</name>
    <dbReference type="NCBI Taxonomy" id="2692916"/>
    <lineage>
        <taxon>Bacteria</taxon>
        <taxon>Pseudomonadati</taxon>
        <taxon>Pseudomonadota</taxon>
        <taxon>Alphaproteobacteria</taxon>
        <taxon>Rhodobacterales</taxon>
        <taxon>Paracoccaceae</taxon>
        <taxon>Oceanomicrobium</taxon>
    </lineage>
</organism>
<protein>
    <submittedName>
        <fullName evidence="8">DUF1049 domain-containing protein</fullName>
    </submittedName>
</protein>
<keyword evidence="1" id="KW-1003">Cell membrane</keyword>
<evidence type="ECO:0000256" key="1">
    <source>
        <dbReference type="ARBA" id="ARBA00022475"/>
    </source>
</evidence>